<gene>
    <name evidence="5" type="ORF">FM038_019200</name>
</gene>
<keyword evidence="5" id="KW-0548">Nucleotidyltransferase</keyword>
<dbReference type="GO" id="GO:0052621">
    <property type="term" value="F:diguanylate cyclase activity"/>
    <property type="evidence" value="ECO:0007669"/>
    <property type="project" value="UniProtKB-EC"/>
</dbReference>
<dbReference type="SMART" id="SM00267">
    <property type="entry name" value="GGDEF"/>
    <property type="match status" value="1"/>
</dbReference>
<comment type="catalytic activity">
    <reaction evidence="2">
        <text>2 GTP = 3',3'-c-di-GMP + 2 diphosphate</text>
        <dbReference type="Rhea" id="RHEA:24898"/>
        <dbReference type="ChEBI" id="CHEBI:33019"/>
        <dbReference type="ChEBI" id="CHEBI:37565"/>
        <dbReference type="ChEBI" id="CHEBI:58805"/>
        <dbReference type="EC" id="2.7.7.65"/>
    </reaction>
</comment>
<dbReference type="InterPro" id="IPR050469">
    <property type="entry name" value="Diguanylate_Cyclase"/>
</dbReference>
<dbReference type="InterPro" id="IPR029787">
    <property type="entry name" value="Nucleotide_cyclase"/>
</dbReference>
<dbReference type="InterPro" id="IPR043128">
    <property type="entry name" value="Rev_trsase/Diguanyl_cyclase"/>
</dbReference>
<dbReference type="EMBL" id="CP045503">
    <property type="protein sequence ID" value="QPG59272.1"/>
    <property type="molecule type" value="Genomic_DNA"/>
</dbReference>
<dbReference type="EC" id="2.7.7.65" evidence="1"/>
<dbReference type="SUPFAM" id="SSF48452">
    <property type="entry name" value="TPR-like"/>
    <property type="match status" value="1"/>
</dbReference>
<name>A0ABX6VBS3_9GAMM</name>
<dbReference type="NCBIfam" id="TIGR00254">
    <property type="entry name" value="GGDEF"/>
    <property type="match status" value="1"/>
</dbReference>
<accession>A0ABX6VBS3</accession>
<dbReference type="PROSITE" id="PS50887">
    <property type="entry name" value="GGDEF"/>
    <property type="match status" value="1"/>
</dbReference>
<reference evidence="5" key="1">
    <citation type="submission" date="2021-07" db="EMBL/GenBank/DDBJ databases">
        <title>Shewanella sp. YLB-07 whole genome sequence.</title>
        <authorList>
            <person name="Yu L."/>
        </authorList>
    </citation>
    <scope>NUCLEOTIDE SEQUENCE</scope>
    <source>
        <strain evidence="5">YLB-08</strain>
    </source>
</reference>
<dbReference type="Gene3D" id="1.25.40.10">
    <property type="entry name" value="Tetratricopeptide repeat domain"/>
    <property type="match status" value="1"/>
</dbReference>
<dbReference type="InterPro" id="IPR000160">
    <property type="entry name" value="GGDEF_dom"/>
</dbReference>
<dbReference type="Proteomes" id="UP000316416">
    <property type="component" value="Chromosome"/>
</dbReference>
<dbReference type="CDD" id="cd01949">
    <property type="entry name" value="GGDEF"/>
    <property type="match status" value="1"/>
</dbReference>
<keyword evidence="5" id="KW-0808">Transferase</keyword>
<keyword evidence="3" id="KW-0472">Membrane</keyword>
<evidence type="ECO:0000259" key="4">
    <source>
        <dbReference type="PROSITE" id="PS50887"/>
    </source>
</evidence>
<dbReference type="InterPro" id="IPR011990">
    <property type="entry name" value="TPR-like_helical_dom_sf"/>
</dbReference>
<evidence type="ECO:0000256" key="3">
    <source>
        <dbReference type="SAM" id="Phobius"/>
    </source>
</evidence>
<proteinExistence type="predicted"/>
<evidence type="ECO:0000256" key="1">
    <source>
        <dbReference type="ARBA" id="ARBA00012528"/>
    </source>
</evidence>
<evidence type="ECO:0000313" key="6">
    <source>
        <dbReference type="Proteomes" id="UP000316416"/>
    </source>
</evidence>
<feature type="domain" description="GGDEF" evidence="4">
    <location>
        <begin position="505"/>
        <end position="635"/>
    </location>
</feature>
<feature type="transmembrane region" description="Helical" evidence="3">
    <location>
        <begin position="445"/>
        <end position="466"/>
    </location>
</feature>
<keyword evidence="3" id="KW-1133">Transmembrane helix</keyword>
<keyword evidence="3" id="KW-0812">Transmembrane</keyword>
<evidence type="ECO:0000313" key="5">
    <source>
        <dbReference type="EMBL" id="QPG59272.1"/>
    </source>
</evidence>
<dbReference type="PANTHER" id="PTHR45138">
    <property type="entry name" value="REGULATORY COMPONENTS OF SENSORY TRANSDUCTION SYSTEM"/>
    <property type="match status" value="1"/>
</dbReference>
<dbReference type="SUPFAM" id="SSF55073">
    <property type="entry name" value="Nucleotide cyclase"/>
    <property type="match status" value="1"/>
</dbReference>
<keyword evidence="6" id="KW-1185">Reference proteome</keyword>
<organism evidence="5 6">
    <name type="scientific">Shewanella eurypsychrophilus</name>
    <dbReference type="NCBI Taxonomy" id="2593656"/>
    <lineage>
        <taxon>Bacteria</taxon>
        <taxon>Pseudomonadati</taxon>
        <taxon>Pseudomonadota</taxon>
        <taxon>Gammaproteobacteria</taxon>
        <taxon>Alteromonadales</taxon>
        <taxon>Shewanellaceae</taxon>
        <taxon>Shewanella</taxon>
    </lineage>
</organism>
<sequence>MIHRQLFKVIQLKQPLVRLTLIWRTLTCLAILSCSPYTWAETVDSIEETFVLLESGKVIAPKELQQRLTYLKANITADDIVKYRRLQRALCWSADAFDPDKRAEGLKFVQQQLTSALITPSAETMADLKLCRGWFYQFSGQVELALEEYNQVVATAYQLESPRLIADARGLRGAMHSFQGNYASALEDLFTAQQLYESLNLTIWSQYNLAEIATSYRRFGDPQTAYKYYEKLALLFTQSGDLELAAGMTTEVAIALDELGENEAALDKYLQSYHYWQQQGDELAMSFVAVNLAGTLIKLDQIDEAITYLDFAKNHVEPTEEAFYSFMMLFRAQISFLDKKPQAALPFLQQAKSAFKRVKNDRGLSQLYILESQIHANLANWKQAYYSLEQYIELHNQLDIKQQSHRTTEMRTRFNTKQIEIENTQLIEKQEVKERELQILQQNRYLQFTVIFLAMIVIINISFFAYKQAQKSKLLEILALTDHLTQLPNRRHAYTLGERYFSESASLSLILFDADHFKKINDRFGHDVGDQALTSLANIANAMMRQSDLVGRVGGEEFLVLLPNTNLQQAKEIAERLVKAIAKSDLSEINTELSITISAGVASREQDKSFSELFQRADNALYLAKSSGRNCAKSA</sequence>
<dbReference type="Gene3D" id="3.30.70.270">
    <property type="match status" value="1"/>
</dbReference>
<dbReference type="PANTHER" id="PTHR45138:SF9">
    <property type="entry name" value="DIGUANYLATE CYCLASE DGCM-RELATED"/>
    <property type="match status" value="1"/>
</dbReference>
<evidence type="ECO:0000256" key="2">
    <source>
        <dbReference type="ARBA" id="ARBA00034247"/>
    </source>
</evidence>
<protein>
    <recommendedName>
        <fullName evidence="1">diguanylate cyclase</fullName>
        <ecNumber evidence="1">2.7.7.65</ecNumber>
    </recommendedName>
</protein>
<dbReference type="Pfam" id="PF00990">
    <property type="entry name" value="GGDEF"/>
    <property type="match status" value="1"/>
</dbReference>